<evidence type="ECO:0000256" key="1">
    <source>
        <dbReference type="SAM" id="Phobius"/>
    </source>
</evidence>
<gene>
    <name evidence="2" type="ORF">WAB15_14990</name>
</gene>
<dbReference type="Pfam" id="PF14017">
    <property type="entry name" value="DUF4233"/>
    <property type="match status" value="1"/>
</dbReference>
<evidence type="ECO:0000313" key="2">
    <source>
        <dbReference type="EMBL" id="WXK77197.1"/>
    </source>
</evidence>
<proteinExistence type="predicted"/>
<dbReference type="InterPro" id="IPR025327">
    <property type="entry name" value="DUF4233"/>
</dbReference>
<evidence type="ECO:0000313" key="3">
    <source>
        <dbReference type="Proteomes" id="UP001626628"/>
    </source>
</evidence>
<keyword evidence="3" id="KW-1185">Reference proteome</keyword>
<reference evidence="2 3" key="1">
    <citation type="submission" date="2024-03" db="EMBL/GenBank/DDBJ databases">
        <title>The complete genome of Streptomyces sirii sp.nov.</title>
        <authorList>
            <person name="Zakalyukina Y.V."/>
            <person name="Belik A.R."/>
            <person name="Biryukov M.V."/>
            <person name="Baturina O.A."/>
            <person name="Kabilov M.R."/>
        </authorList>
    </citation>
    <scope>NUCLEOTIDE SEQUENCE [LARGE SCALE GENOMIC DNA]</scope>
    <source>
        <strain evidence="2 3">BP-8</strain>
    </source>
</reference>
<sequence length="125" mass="12963">MRTLCAGTLIGEFFVIGFAGLVAMQLTDLSTATIWTVSGVAMGLSILLCGMLSRPGGVQLGWVLQIALIASGFVVPTMFFLGAVFAALWWASVHFGRKIDEAKARWAAQAEASGDSAGEPVGGAV</sequence>
<organism evidence="2 3">
    <name type="scientific">Streptomyces sirii</name>
    <dbReference type="NCBI Taxonomy" id="3127701"/>
    <lineage>
        <taxon>Bacteria</taxon>
        <taxon>Bacillati</taxon>
        <taxon>Actinomycetota</taxon>
        <taxon>Actinomycetes</taxon>
        <taxon>Kitasatosporales</taxon>
        <taxon>Streptomycetaceae</taxon>
        <taxon>Streptomyces</taxon>
    </lineage>
</organism>
<accession>A0ABZ2QQL7</accession>
<dbReference type="EMBL" id="CP147982">
    <property type="protein sequence ID" value="WXK77197.1"/>
    <property type="molecule type" value="Genomic_DNA"/>
</dbReference>
<dbReference type="Proteomes" id="UP001626628">
    <property type="component" value="Chromosome"/>
</dbReference>
<feature type="transmembrane region" description="Helical" evidence="1">
    <location>
        <begin position="32"/>
        <end position="50"/>
    </location>
</feature>
<feature type="transmembrane region" description="Helical" evidence="1">
    <location>
        <begin position="62"/>
        <end position="91"/>
    </location>
</feature>
<name>A0ABZ2QQL7_9ACTN</name>
<feature type="transmembrane region" description="Helical" evidence="1">
    <location>
        <begin position="7"/>
        <end position="26"/>
    </location>
</feature>
<dbReference type="RefSeq" id="WP_399150820.1">
    <property type="nucleotide sequence ID" value="NZ_CP147982.1"/>
</dbReference>
<protein>
    <submittedName>
        <fullName evidence="2">DUF4233 domain-containing protein</fullName>
    </submittedName>
</protein>
<keyword evidence="1" id="KW-0472">Membrane</keyword>
<keyword evidence="1" id="KW-1133">Transmembrane helix</keyword>
<keyword evidence="1" id="KW-0812">Transmembrane</keyword>